<proteinExistence type="predicted"/>
<organism evidence="1 3">
    <name type="scientific">Legionella feeleii</name>
    <dbReference type="NCBI Taxonomy" id="453"/>
    <lineage>
        <taxon>Bacteria</taxon>
        <taxon>Pseudomonadati</taxon>
        <taxon>Pseudomonadota</taxon>
        <taxon>Gammaproteobacteria</taxon>
        <taxon>Legionellales</taxon>
        <taxon>Legionellaceae</taxon>
        <taxon>Legionella</taxon>
    </lineage>
</organism>
<accession>A0A0W0U0I7</accession>
<dbReference type="EMBL" id="LNYB01000032">
    <property type="protein sequence ID" value="KTD01274.1"/>
    <property type="molecule type" value="Genomic_DNA"/>
</dbReference>
<name>A0A0W0U0I7_9GAMM</name>
<evidence type="ECO:0000313" key="2">
    <source>
        <dbReference type="EMBL" id="SPX59519.1"/>
    </source>
</evidence>
<sequence length="340" mass="38195">MGIKNPGDLFDIPKEKLFISESGYAYSIDMIADFINSDDWDFNEYKNREELQGTFRDFKNKERESEEIKEALPIHLFTERDIAELLKRREIVSAYEKSPLASGLKDLADGISETTLELIGEVAKKSQILESGGESANEARLGLVLSTPLHALSEHLKTIKKTEKNALIYLTSQGGPVGRYSEPDARGMNFIDDLNKIYNSGCGAGFNRHIANVFTILKSYKLYQQAKKQLQVESSPSFSANKAVSMWAVSPSLIDPVKMDDALHYIRDKRGALGIAELDQLEDNFLMKKIELINGNSKECYLIIMDLNLDKETGVKKILIPIEKILEFADKHTHLPGMAT</sequence>
<evidence type="ECO:0000313" key="1">
    <source>
        <dbReference type="EMBL" id="KTD01274.1"/>
    </source>
</evidence>
<dbReference type="EMBL" id="UASS01000001">
    <property type="protein sequence ID" value="SPX59519.1"/>
    <property type="molecule type" value="Genomic_DNA"/>
</dbReference>
<reference evidence="1 3" key="1">
    <citation type="submission" date="2015-11" db="EMBL/GenBank/DDBJ databases">
        <title>Genomic analysis of 38 Legionella species identifies large and diverse effector repertoires.</title>
        <authorList>
            <person name="Burstein D."/>
            <person name="Amaro F."/>
            <person name="Zusman T."/>
            <person name="Lifshitz Z."/>
            <person name="Cohen O."/>
            <person name="Gilbert J.A."/>
            <person name="Pupko T."/>
            <person name="Shuman H.A."/>
            <person name="Segal G."/>
        </authorList>
    </citation>
    <scope>NUCLEOTIDE SEQUENCE [LARGE SCALE GENOMIC DNA]</scope>
    <source>
        <strain evidence="1 3">WO-44C</strain>
    </source>
</reference>
<evidence type="ECO:0000313" key="4">
    <source>
        <dbReference type="Proteomes" id="UP000251942"/>
    </source>
</evidence>
<keyword evidence="3" id="KW-1185">Reference proteome</keyword>
<evidence type="ECO:0000313" key="3">
    <source>
        <dbReference type="Proteomes" id="UP000054698"/>
    </source>
</evidence>
<dbReference type="Proteomes" id="UP000054698">
    <property type="component" value="Unassembled WGS sequence"/>
</dbReference>
<gene>
    <name evidence="1" type="ORF">Lfee_1213</name>
    <name evidence="2" type="ORF">NCTC12022_00342</name>
</gene>
<dbReference type="PATRIC" id="fig|453.4.peg.1308"/>
<dbReference type="RefSeq" id="WP_058444915.1">
    <property type="nucleotide sequence ID" value="NZ_CAAAHT010000066.1"/>
</dbReference>
<protein>
    <submittedName>
        <fullName evidence="1">Uncharacterized protein</fullName>
    </submittedName>
</protein>
<reference evidence="2 4" key="2">
    <citation type="submission" date="2018-06" db="EMBL/GenBank/DDBJ databases">
        <authorList>
            <consortium name="Pathogen Informatics"/>
            <person name="Doyle S."/>
        </authorList>
    </citation>
    <scope>NUCLEOTIDE SEQUENCE [LARGE SCALE GENOMIC DNA]</scope>
    <source>
        <strain evidence="2 4">NCTC12022</strain>
    </source>
</reference>
<dbReference type="OrthoDB" id="5635208at2"/>
<dbReference type="Proteomes" id="UP000251942">
    <property type="component" value="Unassembled WGS sequence"/>
</dbReference>
<dbReference type="AlphaFoldDB" id="A0A0W0U0I7"/>